<evidence type="ECO:0000313" key="3">
    <source>
        <dbReference type="Proteomes" id="UP000441399"/>
    </source>
</evidence>
<dbReference type="SUPFAM" id="SSF118001">
    <property type="entry name" value="YehU-like"/>
    <property type="match status" value="1"/>
</dbReference>
<organism evidence="2 3">
    <name type="scientific">BD1-7 clade bacterium</name>
    <dbReference type="NCBI Taxonomy" id="2029982"/>
    <lineage>
        <taxon>Bacteria</taxon>
        <taxon>Pseudomonadati</taxon>
        <taxon>Pseudomonadota</taxon>
        <taxon>Gammaproteobacteria</taxon>
        <taxon>Cellvibrionales</taxon>
        <taxon>Spongiibacteraceae</taxon>
        <taxon>BD1-7 clade</taxon>
    </lineage>
</organism>
<dbReference type="AlphaFoldDB" id="A0A5S9QYD8"/>
<dbReference type="InterPro" id="IPR010648">
    <property type="entry name" value="UPF0270"/>
</dbReference>
<dbReference type="InterPro" id="IPR036685">
    <property type="entry name" value="YehU-like_sf"/>
</dbReference>
<dbReference type="Proteomes" id="UP000441399">
    <property type="component" value="Unassembled WGS sequence"/>
</dbReference>
<evidence type="ECO:0000256" key="1">
    <source>
        <dbReference type="ARBA" id="ARBA00006450"/>
    </source>
</evidence>
<dbReference type="EMBL" id="CACSIO010000061">
    <property type="protein sequence ID" value="CAA0125250.1"/>
    <property type="molecule type" value="Genomic_DNA"/>
</dbReference>
<dbReference type="Gene3D" id="1.10.10.610">
    <property type="entry name" value="YehU-like"/>
    <property type="match status" value="1"/>
</dbReference>
<proteinExistence type="inferred from homology"/>
<evidence type="ECO:0000313" key="2">
    <source>
        <dbReference type="EMBL" id="CAA0125250.1"/>
    </source>
</evidence>
<name>A0A5S9QYD8_9GAMM</name>
<dbReference type="Pfam" id="PF06794">
    <property type="entry name" value="UPF0270"/>
    <property type="match status" value="1"/>
</dbReference>
<protein>
    <submittedName>
        <fullName evidence="2">Uncharacterized protein</fullName>
    </submittedName>
</protein>
<gene>
    <name evidence="2" type="ORF">OPDIPICF_03412</name>
</gene>
<comment type="similarity">
    <text evidence="1">Belongs to the UPF0270 family.</text>
</comment>
<dbReference type="OrthoDB" id="6120729at2"/>
<keyword evidence="3" id="KW-1185">Reference proteome</keyword>
<sequence>MIIPFQSLDESALDGVLEDIASRDGTDYGETEASLVTKVTELKRVLKTGEACLCFDVESETCNILPADTAQAMFGSLADRE</sequence>
<accession>A0A5S9QYD8</accession>
<reference evidence="2 3" key="1">
    <citation type="submission" date="2019-11" db="EMBL/GenBank/DDBJ databases">
        <authorList>
            <person name="Holert J."/>
        </authorList>
    </citation>
    <scope>NUCLEOTIDE SEQUENCE [LARGE SCALE GENOMIC DNA]</scope>
    <source>
        <strain evidence="2">SB11_3</strain>
    </source>
</reference>